<dbReference type="PANTHER" id="PTHR43618:SF18">
    <property type="entry name" value="SHORT CHAIN DEHYDROGENASE_REDUCTASE FAMILY (AFU_ORTHOLOGUE AFUA_5G12480)"/>
    <property type="match status" value="1"/>
</dbReference>
<comment type="similarity">
    <text evidence="1">Belongs to the short-chain dehydrogenases/reductases (SDR) family.</text>
</comment>
<dbReference type="PRINTS" id="PR00081">
    <property type="entry name" value="GDHRDH"/>
</dbReference>
<evidence type="ECO:0000256" key="2">
    <source>
        <dbReference type="ARBA" id="ARBA00022857"/>
    </source>
</evidence>
<evidence type="ECO:0000256" key="1">
    <source>
        <dbReference type="ARBA" id="ARBA00006484"/>
    </source>
</evidence>
<evidence type="ECO:0000313" key="4">
    <source>
        <dbReference type="EMBL" id="KAF2419712.1"/>
    </source>
</evidence>
<dbReference type="InterPro" id="IPR020904">
    <property type="entry name" value="Sc_DH/Rdtase_CS"/>
</dbReference>
<dbReference type="Gene3D" id="3.40.50.720">
    <property type="entry name" value="NAD(P)-binding Rossmann-like Domain"/>
    <property type="match status" value="1"/>
</dbReference>
<comment type="caution">
    <text evidence="4">The sequence shown here is derived from an EMBL/GenBank/DDBJ whole genome shotgun (WGS) entry which is preliminary data.</text>
</comment>
<name>A0A9P4NG52_9PEZI</name>
<dbReference type="GO" id="GO:0016491">
    <property type="term" value="F:oxidoreductase activity"/>
    <property type="evidence" value="ECO:0007669"/>
    <property type="project" value="UniProtKB-KW"/>
</dbReference>
<dbReference type="InterPro" id="IPR036291">
    <property type="entry name" value="NAD(P)-bd_dom_sf"/>
</dbReference>
<dbReference type="OrthoDB" id="2898618at2759"/>
<dbReference type="AlphaFoldDB" id="A0A9P4NG52"/>
<dbReference type="CDD" id="cd05233">
    <property type="entry name" value="SDR_c"/>
    <property type="match status" value="1"/>
</dbReference>
<proteinExistence type="inferred from homology"/>
<keyword evidence="5" id="KW-1185">Reference proteome</keyword>
<organism evidence="4 5">
    <name type="scientific">Tothia fuscella</name>
    <dbReference type="NCBI Taxonomy" id="1048955"/>
    <lineage>
        <taxon>Eukaryota</taxon>
        <taxon>Fungi</taxon>
        <taxon>Dikarya</taxon>
        <taxon>Ascomycota</taxon>
        <taxon>Pezizomycotina</taxon>
        <taxon>Dothideomycetes</taxon>
        <taxon>Pleosporomycetidae</taxon>
        <taxon>Venturiales</taxon>
        <taxon>Cylindrosympodiaceae</taxon>
        <taxon>Tothia</taxon>
    </lineage>
</organism>
<keyword evidence="3" id="KW-0560">Oxidoreductase</keyword>
<accession>A0A9P4NG52</accession>
<reference evidence="4" key="1">
    <citation type="journal article" date="2020" name="Stud. Mycol.">
        <title>101 Dothideomycetes genomes: a test case for predicting lifestyles and emergence of pathogens.</title>
        <authorList>
            <person name="Haridas S."/>
            <person name="Albert R."/>
            <person name="Binder M."/>
            <person name="Bloem J."/>
            <person name="Labutti K."/>
            <person name="Salamov A."/>
            <person name="Andreopoulos B."/>
            <person name="Baker S."/>
            <person name="Barry K."/>
            <person name="Bills G."/>
            <person name="Bluhm B."/>
            <person name="Cannon C."/>
            <person name="Castanera R."/>
            <person name="Culley D."/>
            <person name="Daum C."/>
            <person name="Ezra D."/>
            <person name="Gonzalez J."/>
            <person name="Henrissat B."/>
            <person name="Kuo A."/>
            <person name="Liang C."/>
            <person name="Lipzen A."/>
            <person name="Lutzoni F."/>
            <person name="Magnuson J."/>
            <person name="Mondo S."/>
            <person name="Nolan M."/>
            <person name="Ohm R."/>
            <person name="Pangilinan J."/>
            <person name="Park H.-J."/>
            <person name="Ramirez L."/>
            <person name="Alfaro M."/>
            <person name="Sun H."/>
            <person name="Tritt A."/>
            <person name="Yoshinaga Y."/>
            <person name="Zwiers L.-H."/>
            <person name="Turgeon B."/>
            <person name="Goodwin S."/>
            <person name="Spatafora J."/>
            <person name="Crous P."/>
            <person name="Grigoriev I."/>
        </authorList>
    </citation>
    <scope>NUCLEOTIDE SEQUENCE</scope>
    <source>
        <strain evidence="4">CBS 130266</strain>
    </source>
</reference>
<dbReference type="InterPro" id="IPR002347">
    <property type="entry name" value="SDR_fam"/>
</dbReference>
<dbReference type="EMBL" id="MU007117">
    <property type="protein sequence ID" value="KAF2419712.1"/>
    <property type="molecule type" value="Genomic_DNA"/>
</dbReference>
<evidence type="ECO:0000313" key="5">
    <source>
        <dbReference type="Proteomes" id="UP000800235"/>
    </source>
</evidence>
<protein>
    <submittedName>
        <fullName evidence="4">NAD(P)-binding protein</fullName>
    </submittedName>
</protein>
<dbReference type="SUPFAM" id="SSF51735">
    <property type="entry name" value="NAD(P)-binding Rossmann-fold domains"/>
    <property type="match status" value="1"/>
</dbReference>
<evidence type="ECO:0000256" key="3">
    <source>
        <dbReference type="ARBA" id="ARBA00023002"/>
    </source>
</evidence>
<dbReference type="Proteomes" id="UP000800235">
    <property type="component" value="Unassembled WGS sequence"/>
</dbReference>
<keyword evidence="2" id="KW-0521">NADP</keyword>
<sequence length="290" mass="30662">MASIQAENLFNVKDMVFVITGGGSGIGAMMAKSLDANGAAKVYIIGRRLEKLQEVTNQAINKSIIPIKGDVSLKESLAECAARVASETPFVNVVIANSGSQGPTVNELPKDGSLSLAEFHEFLWKPTYSEFNETFEINSTAMFFTMVAFLPLLDAGNNHKSSPTSATGVKSQFIITGSISSHSRRPAMGFAYSASKAAAGLMMRQISTMMAPYHIRANIINPGIYPSDMSAVNGSKLGSLDASIVPATRTGTDEDMAGATLFLCSRAGSYINGLVLNTDGGRLAIVPATY</sequence>
<dbReference type="Pfam" id="PF13561">
    <property type="entry name" value="adh_short_C2"/>
    <property type="match status" value="1"/>
</dbReference>
<dbReference type="PANTHER" id="PTHR43618">
    <property type="entry name" value="7-ALPHA-HYDROXYSTEROID DEHYDROGENASE"/>
    <property type="match status" value="1"/>
</dbReference>
<dbReference type="InterPro" id="IPR052178">
    <property type="entry name" value="Sec_Metab_Biosynth_SDR"/>
</dbReference>
<dbReference type="PROSITE" id="PS00061">
    <property type="entry name" value="ADH_SHORT"/>
    <property type="match status" value="1"/>
</dbReference>
<gene>
    <name evidence="4" type="ORF">EJ08DRAFT_706058</name>
</gene>